<proteinExistence type="predicted"/>
<evidence type="ECO:0000313" key="2">
    <source>
        <dbReference type="EMBL" id="APE95145.1"/>
    </source>
</evidence>
<gene>
    <name evidence="2" type="ORF">HSR6_0685</name>
    <name evidence="1" type="ORF">HTSR_0659</name>
</gene>
<dbReference type="EMBL" id="CP016070">
    <property type="protein sequence ID" value="AOW79852.1"/>
    <property type="molecule type" value="Genomic_DNA"/>
</dbReference>
<dbReference type="OrthoDB" id="379244at2157"/>
<evidence type="ECO:0000313" key="1">
    <source>
        <dbReference type="EMBL" id="AOW79852.1"/>
    </source>
</evidence>
<keyword evidence="4" id="KW-1185">Reference proteome</keyword>
<accession>A0A1D8S3B1</accession>
<dbReference type="GeneID" id="30417207"/>
<evidence type="ECO:0000313" key="4">
    <source>
        <dbReference type="Proteomes" id="UP000186165"/>
    </source>
</evidence>
<dbReference type="KEGG" id="hhsr:HSR6_0685"/>
<dbReference type="KEGG" id="halh:HTSR_0659"/>
<dbReference type="Proteomes" id="UP000185608">
    <property type="component" value="Chromosome"/>
</dbReference>
<dbReference type="AlphaFoldDB" id="A0A1D8S3B1"/>
<reference evidence="2" key="3">
    <citation type="journal article" date="2017" name="ISME J.">
        <title>Discovery of anaerobic lithoheterotrophic haloarchaea, ubiquitous in hypersaline habitats.</title>
        <authorList>
            <person name="Sorokin D.Y."/>
            <person name="Messina E."/>
            <person name="Smedile F."/>
            <person name="Roman P."/>
            <person name="Damste J.S.S."/>
            <person name="Ciordia S."/>
            <person name="Mena M.C."/>
            <person name="Ferrer M."/>
            <person name="Golyshin P.N."/>
            <person name="Kublanov I.V."/>
            <person name="Samarov N.I."/>
            <person name="Toshchakov S.V."/>
            <person name="La Cono V."/>
            <person name="Yakimov M.M."/>
        </authorList>
    </citation>
    <scope>NUCLEOTIDE SEQUENCE</scope>
    <source>
        <strain evidence="2">HSR6</strain>
    </source>
</reference>
<organism evidence="1 3">
    <name type="scientific">Halodesulfurarchaeum formicicum</name>
    <dbReference type="NCBI Taxonomy" id="1873524"/>
    <lineage>
        <taxon>Archaea</taxon>
        <taxon>Methanobacteriati</taxon>
        <taxon>Methanobacteriota</taxon>
        <taxon>Stenosarchaea group</taxon>
        <taxon>Halobacteria</taxon>
        <taxon>Halobacteriales</taxon>
        <taxon>Halobacteriaceae</taxon>
        <taxon>Halodesulfurarchaeum</taxon>
    </lineage>
</organism>
<name>A0A1D8S3B1_9EURY</name>
<evidence type="ECO:0000313" key="3">
    <source>
        <dbReference type="Proteomes" id="UP000185608"/>
    </source>
</evidence>
<evidence type="ECO:0008006" key="5">
    <source>
        <dbReference type="Google" id="ProtNLM"/>
    </source>
</evidence>
<dbReference type="RefSeq" id="WP_070364592.1">
    <property type="nucleotide sequence ID" value="NZ_CP016070.1"/>
</dbReference>
<dbReference type="EMBL" id="CP016804">
    <property type="protein sequence ID" value="APE95145.1"/>
    <property type="molecule type" value="Genomic_DNA"/>
</dbReference>
<reference evidence="4" key="2">
    <citation type="submission" date="2016-08" db="EMBL/GenBank/DDBJ databases">
        <title>Discovery of first anaerobic lithoheterotrophic haloarchae widely represented in hypersaline habitats.</title>
        <authorList>
            <person name="Sorokin D.Y."/>
            <person name="Kublanov I.V."/>
            <person name="Roman P."/>
            <person name="Sinninghe Damste J.S."/>
            <person name="Golyshin P.N."/>
            <person name="Rojo D."/>
            <person name="Ciordia S."/>
            <person name="Mena Md.C."/>
            <person name="Ferrer M."/>
            <person name="Smedile F."/>
            <person name="Messina E."/>
            <person name="La Cono V."/>
            <person name="Yakimov M.M."/>
        </authorList>
    </citation>
    <scope>NUCLEOTIDE SEQUENCE [LARGE SCALE GENOMIC DNA]</scope>
    <source>
        <strain evidence="4">HSR6</strain>
    </source>
</reference>
<accession>A0A1J1AC33</accession>
<reference evidence="1 3" key="1">
    <citation type="submission" date="2016-06" db="EMBL/GenBank/DDBJ databases">
        <title>Discovery of anaerobic lithoheterotrophic haloarchaeon capable of sulfur respiration by hydrogen and formate.</title>
        <authorList>
            <person name="Sorokin D.Y."/>
            <person name="Kublanov I.V."/>
            <person name="Roman P."/>
            <person name="Sinninghe Damste J.S."/>
            <person name="Golyshin P.N."/>
            <person name="Rojo D."/>
            <person name="Ciordia S."/>
            <person name="Mena Md.C."/>
            <person name="Ferrer M."/>
            <person name="Smedile F."/>
            <person name="Messina E."/>
            <person name="La Cono V."/>
            <person name="Yakimov M.M."/>
        </authorList>
    </citation>
    <scope>NUCLEOTIDE SEQUENCE [LARGE SCALE GENOMIC DNA]</scope>
    <source>
        <strain evidence="1 3">HTSR1</strain>
    </source>
</reference>
<protein>
    <recommendedName>
        <fullName evidence="5">Halobacterial output domain-containing protein</fullName>
    </recommendedName>
</protein>
<dbReference type="Proteomes" id="UP000186165">
    <property type="component" value="Chromosome"/>
</dbReference>
<sequence>MADTNNGALQTLIDVAEGERTLTVSEFEEIIADLETQTKYTIEDYNMFCTSEDIVVVCDTDTEEFVQIEIPMSEGADGDQEVIVTRDT</sequence>